<dbReference type="EMBL" id="JADBJN010000002">
    <property type="protein sequence ID" value="KAG5678113.1"/>
    <property type="molecule type" value="Genomic_DNA"/>
</dbReference>
<accession>A0A9J6C7R8</accession>
<gene>
    <name evidence="2" type="ORF">PVAND_007813</name>
</gene>
<name>A0A9J6C7R8_POLVA</name>
<protein>
    <recommendedName>
        <fullName evidence="1">DUF4774 domain-containing protein</fullName>
    </recommendedName>
</protein>
<dbReference type="AlphaFoldDB" id="A0A9J6C7R8"/>
<evidence type="ECO:0000313" key="3">
    <source>
        <dbReference type="Proteomes" id="UP001107558"/>
    </source>
</evidence>
<organism evidence="2 3">
    <name type="scientific">Polypedilum vanderplanki</name>
    <name type="common">Sleeping chironomid midge</name>
    <dbReference type="NCBI Taxonomy" id="319348"/>
    <lineage>
        <taxon>Eukaryota</taxon>
        <taxon>Metazoa</taxon>
        <taxon>Ecdysozoa</taxon>
        <taxon>Arthropoda</taxon>
        <taxon>Hexapoda</taxon>
        <taxon>Insecta</taxon>
        <taxon>Pterygota</taxon>
        <taxon>Neoptera</taxon>
        <taxon>Endopterygota</taxon>
        <taxon>Diptera</taxon>
        <taxon>Nematocera</taxon>
        <taxon>Chironomoidea</taxon>
        <taxon>Chironomidae</taxon>
        <taxon>Chironominae</taxon>
        <taxon>Polypedilum</taxon>
        <taxon>Polypedilum</taxon>
    </lineage>
</organism>
<dbReference type="Proteomes" id="UP001107558">
    <property type="component" value="Chromosome 2"/>
</dbReference>
<sequence>MQQRDPRAAQFSDVNLIAPSFYSNEFHGTYSTYKGTSESQQNNPPTNARKRQFRKLTNMDIKYVQAVQQPNAKFNVKEFAYVSDENKEQTGAAATMPLAKVVRPSTKNVKDSIKSQKLQIFADNGDDNDLEERVKVESIGMSSADQPLPDYSPYFPQLLFPEARSDESTLILEPNSKAVSGNDGISISTPLSRALLRRGSAVKLLFRPQSVAISGAGGTSHAQADLIVDFIDE</sequence>
<feature type="domain" description="DUF4774" evidence="1">
    <location>
        <begin position="169"/>
        <end position="224"/>
    </location>
</feature>
<dbReference type="Pfam" id="PF15999">
    <property type="entry name" value="DUF4774"/>
    <property type="match status" value="1"/>
</dbReference>
<proteinExistence type="predicted"/>
<dbReference type="InterPro" id="IPR031942">
    <property type="entry name" value="DUF4774"/>
</dbReference>
<reference evidence="2" key="1">
    <citation type="submission" date="2021-03" db="EMBL/GenBank/DDBJ databases">
        <title>Chromosome level genome of the anhydrobiotic midge Polypedilum vanderplanki.</title>
        <authorList>
            <person name="Yoshida Y."/>
            <person name="Kikawada T."/>
            <person name="Gusev O."/>
        </authorList>
    </citation>
    <scope>NUCLEOTIDE SEQUENCE</scope>
    <source>
        <strain evidence="2">NIAS01</strain>
        <tissue evidence="2">Whole body or cell culture</tissue>
    </source>
</reference>
<comment type="caution">
    <text evidence="2">The sequence shown here is derived from an EMBL/GenBank/DDBJ whole genome shotgun (WGS) entry which is preliminary data.</text>
</comment>
<evidence type="ECO:0000313" key="2">
    <source>
        <dbReference type="EMBL" id="KAG5678113.1"/>
    </source>
</evidence>
<dbReference type="OrthoDB" id="8194084at2759"/>
<keyword evidence="3" id="KW-1185">Reference proteome</keyword>
<evidence type="ECO:0000259" key="1">
    <source>
        <dbReference type="Pfam" id="PF15999"/>
    </source>
</evidence>